<dbReference type="Proteomes" id="UP001139516">
    <property type="component" value="Unassembled WGS sequence"/>
</dbReference>
<evidence type="ECO:0000313" key="1">
    <source>
        <dbReference type="EMBL" id="MCK8786877.1"/>
    </source>
</evidence>
<keyword evidence="2" id="KW-1185">Reference proteome</keyword>
<comment type="caution">
    <text evidence="1">The sequence shown here is derived from an EMBL/GenBank/DDBJ whole genome shotgun (WGS) entry which is preliminary data.</text>
</comment>
<name>A0A9X1YBU7_9PROT</name>
<proteinExistence type="predicted"/>
<gene>
    <name evidence="1" type="ORF">M0638_21110</name>
</gene>
<organism evidence="1 2">
    <name type="scientific">Roseomonas acroporae</name>
    <dbReference type="NCBI Taxonomy" id="2937791"/>
    <lineage>
        <taxon>Bacteria</taxon>
        <taxon>Pseudomonadati</taxon>
        <taxon>Pseudomonadota</taxon>
        <taxon>Alphaproteobacteria</taxon>
        <taxon>Acetobacterales</taxon>
        <taxon>Roseomonadaceae</taxon>
        <taxon>Roseomonas</taxon>
    </lineage>
</organism>
<dbReference type="EMBL" id="JALPRX010000099">
    <property type="protein sequence ID" value="MCK8786877.1"/>
    <property type="molecule type" value="Genomic_DNA"/>
</dbReference>
<accession>A0A9X1YBU7</accession>
<protein>
    <submittedName>
        <fullName evidence="1">Uncharacterized protein</fullName>
    </submittedName>
</protein>
<evidence type="ECO:0000313" key="2">
    <source>
        <dbReference type="Proteomes" id="UP001139516"/>
    </source>
</evidence>
<dbReference type="RefSeq" id="WP_230453414.1">
    <property type="nucleotide sequence ID" value="NZ_JALPRX010000099.1"/>
</dbReference>
<sequence length="121" mass="13452">MDRFVSDGEARAAIAKGGRIEKVLVIAMRDGHGQGRAEFVPYLATTWRRGYVAIGLWSGQGARSWRDLTRLVGFFREEFKFLGPICVHEADDPKLRKLRTLFPASSVPGSELDPKAPPHTS</sequence>
<dbReference type="AlphaFoldDB" id="A0A9X1YBU7"/>
<reference evidence="1" key="1">
    <citation type="submission" date="2022-04" db="EMBL/GenBank/DDBJ databases">
        <title>Roseomonas acroporae sp. nov., isolated from coral Acropora digitifera.</title>
        <authorList>
            <person name="Sun H."/>
        </authorList>
    </citation>
    <scope>NUCLEOTIDE SEQUENCE</scope>
    <source>
        <strain evidence="1">NAR14</strain>
    </source>
</reference>